<dbReference type="Gene3D" id="1.10.8.270">
    <property type="entry name" value="putative rabgap domain of human tbc1 domain family member 14 like domains"/>
    <property type="match status" value="1"/>
</dbReference>
<feature type="region of interest" description="Disordered" evidence="3">
    <location>
        <begin position="165"/>
        <end position="185"/>
    </location>
</feature>
<feature type="coiled-coil region" evidence="2">
    <location>
        <begin position="943"/>
        <end position="1015"/>
    </location>
</feature>
<dbReference type="InterPro" id="IPR050302">
    <property type="entry name" value="Rab_GAP_TBC_domain"/>
</dbReference>
<dbReference type="PANTHER" id="PTHR47219:SF16">
    <property type="entry name" value="GTPASE ACTIVATING PROTEIN"/>
    <property type="match status" value="1"/>
</dbReference>
<organism evidence="5 6">
    <name type="scientific">Oikopleura dioica</name>
    <name type="common">Tunicate</name>
    <dbReference type="NCBI Taxonomy" id="34765"/>
    <lineage>
        <taxon>Eukaryota</taxon>
        <taxon>Metazoa</taxon>
        <taxon>Chordata</taxon>
        <taxon>Tunicata</taxon>
        <taxon>Appendicularia</taxon>
        <taxon>Copelata</taxon>
        <taxon>Oikopleuridae</taxon>
        <taxon>Oikopleura</taxon>
    </lineage>
</organism>
<dbReference type="InterPro" id="IPR035969">
    <property type="entry name" value="Rab-GAP_TBC_sf"/>
</dbReference>
<evidence type="ECO:0000256" key="1">
    <source>
        <dbReference type="ARBA" id="ARBA00022468"/>
    </source>
</evidence>
<dbReference type="InterPro" id="IPR006020">
    <property type="entry name" value="PTB/PI_dom"/>
</dbReference>
<feature type="domain" description="Rab-GAP TBC" evidence="4">
    <location>
        <begin position="658"/>
        <end position="852"/>
    </location>
</feature>
<dbReference type="EMBL" id="OU015567">
    <property type="protein sequence ID" value="CAG5112228.1"/>
    <property type="molecule type" value="Genomic_DNA"/>
</dbReference>
<accession>A0ABN7T6Z5</accession>
<gene>
    <name evidence="5" type="ORF">OKIOD_LOCUS15234</name>
</gene>
<dbReference type="InterPro" id="IPR000195">
    <property type="entry name" value="Rab-GAP-TBC_dom"/>
</dbReference>
<feature type="compositionally biased region" description="Basic and acidic residues" evidence="3">
    <location>
        <begin position="561"/>
        <end position="572"/>
    </location>
</feature>
<dbReference type="SUPFAM" id="SSF50729">
    <property type="entry name" value="PH domain-like"/>
    <property type="match status" value="2"/>
</dbReference>
<keyword evidence="6" id="KW-1185">Reference proteome</keyword>
<feature type="region of interest" description="Disordered" evidence="3">
    <location>
        <begin position="475"/>
        <end position="513"/>
    </location>
</feature>
<evidence type="ECO:0000313" key="6">
    <source>
        <dbReference type="Proteomes" id="UP001158576"/>
    </source>
</evidence>
<keyword evidence="2" id="KW-0175">Coiled coil</keyword>
<keyword evidence="1" id="KW-0343">GTPase activation</keyword>
<dbReference type="Gene3D" id="1.10.472.80">
    <property type="entry name" value="Ypt/Rab-GAP domain of gyp1p, domain 3"/>
    <property type="match status" value="1"/>
</dbReference>
<sequence length="1029" mass="116319">MFELDFMGLAVLDPEFSRPMLPWVVREVIFRAEPHKVNLSVDNDQVKFQDANDSSPKVENSFQSDGYKIKDVYHPAHEPTSFAFVTREAASTPCSCYVFKNESVELVEQIVKKLKHEIGSGKRKRLGETSGESEVISYEVLLLNKTPIYTEKPSQDIIDNLIEQSKSQSATSTRPESANGTNEFSVDISTRNRGLISSDISTGVSDDRAGRSVIENKRKEFTRQRSHSYDTSNYKHENKTKIFQIGIDRLTVIDTDGPGVIDVKFTRVSRCVQGVKHPNSFGFVARDPRKRAQVNGNTGGQMEFYFYIFECFDEQTCEDIMGAIKQAFSASMRPITPLHTFHRLCVRLNHTQDLNQRLSLVSGVIEQISEGEKFYIDQKLKSLTPGSGTERLVFQVSVLREIFEVKNREMQLSMSSSKKSPIGQGQGINVKKVEDLANRLGSKFSLLSRNMTQNIQTMSDKLGESGMNLADKVRTARANNSQRPDSRVSLSNTFPVEQNSVISDERRTNGLSTPVRDLEEVSFESNDIDSVQHFSPAKSLRQQIYESVSSNATVSNSPRPSYKDKEIKKDLSTPDSIRNSLHQIEEENALLERIKQRISELEKMSPEEAGPLQQKLWADLGLDTVAAESKVNGAGEGRKNETVKLIPPGVIHAATSHAVPEEIRGEVWKFLIKQREHRHGVKFTSSFKTLINQLAPPGQAHSILIDLCRTFPKHRQFRESLAQSSGQKSLYNVLKAYCLLDDEVGYCQGLSFVVGLILIYLPAEEDAFAVLRHLMFECNMRRFYMPDMAALQEAMYQLSRLLAELEPTLYEFLESHCVTPVLYLTPWFLTLFASNFPMSFSSRVLDLVLAQGPSAIFKIALSLFQQYKEYIIKLDGFEAVADFIKNRINCPDEETSKEIFQRAGKIDLRTRLEVFGAEYVVLSEMDMIKEPGQVHWSPSKNLVRDLRVENRKLREQLTIQETQIQALQDSLSEIQDQALQQKDHQQVVSDLVKERNELKILVQKLSEQLGNLSAEQSLSGGASRVASPT</sequence>
<dbReference type="Proteomes" id="UP001158576">
    <property type="component" value="Chromosome 2"/>
</dbReference>
<dbReference type="PROSITE" id="PS50086">
    <property type="entry name" value="TBC_RABGAP"/>
    <property type="match status" value="1"/>
</dbReference>
<dbReference type="Gene3D" id="2.30.29.30">
    <property type="entry name" value="Pleckstrin-homology domain (PH domain)/Phosphotyrosine-binding domain (PTB)"/>
    <property type="match status" value="2"/>
</dbReference>
<feature type="region of interest" description="Disordered" evidence="3">
    <location>
        <begin position="548"/>
        <end position="574"/>
    </location>
</feature>
<dbReference type="SUPFAM" id="SSF47923">
    <property type="entry name" value="Ypt/Rab-GAP domain of gyp1p"/>
    <property type="match status" value="2"/>
</dbReference>
<reference evidence="5 6" key="1">
    <citation type="submission" date="2021-04" db="EMBL/GenBank/DDBJ databases">
        <authorList>
            <person name="Bliznina A."/>
        </authorList>
    </citation>
    <scope>NUCLEOTIDE SEQUENCE [LARGE SCALE GENOMIC DNA]</scope>
</reference>
<dbReference type="InterPro" id="IPR011993">
    <property type="entry name" value="PH-like_dom_sf"/>
</dbReference>
<dbReference type="PANTHER" id="PTHR47219">
    <property type="entry name" value="RAB GTPASE-ACTIVATING PROTEIN 1-LIKE"/>
    <property type="match status" value="1"/>
</dbReference>
<name>A0ABN7T6Z5_OIKDI</name>
<feature type="coiled-coil region" evidence="2">
    <location>
        <begin position="577"/>
        <end position="604"/>
    </location>
</feature>
<protein>
    <submittedName>
        <fullName evidence="5">Oidioi.mRNA.OKI2018_I69.chr2.g6469.t1.cds</fullName>
    </submittedName>
</protein>
<evidence type="ECO:0000256" key="2">
    <source>
        <dbReference type="SAM" id="Coils"/>
    </source>
</evidence>
<evidence type="ECO:0000313" key="5">
    <source>
        <dbReference type="EMBL" id="CAG5112228.1"/>
    </source>
</evidence>
<feature type="compositionally biased region" description="Polar residues" evidence="3">
    <location>
        <begin position="477"/>
        <end position="502"/>
    </location>
</feature>
<dbReference type="SMART" id="SM00462">
    <property type="entry name" value="PTB"/>
    <property type="match status" value="1"/>
</dbReference>
<proteinExistence type="predicted"/>
<feature type="compositionally biased region" description="Polar residues" evidence="3">
    <location>
        <begin position="548"/>
        <end position="559"/>
    </location>
</feature>
<dbReference type="SMART" id="SM00164">
    <property type="entry name" value="TBC"/>
    <property type="match status" value="1"/>
</dbReference>
<evidence type="ECO:0000256" key="3">
    <source>
        <dbReference type="SAM" id="MobiDB-lite"/>
    </source>
</evidence>
<dbReference type="Pfam" id="PF00566">
    <property type="entry name" value="RabGAP-TBC"/>
    <property type="match status" value="1"/>
</dbReference>
<evidence type="ECO:0000259" key="4">
    <source>
        <dbReference type="PROSITE" id="PS50086"/>
    </source>
</evidence>